<accession>A0A177T7C9</accession>
<organism evidence="1 2">
    <name type="scientific">Tilletia indica</name>
    <dbReference type="NCBI Taxonomy" id="43049"/>
    <lineage>
        <taxon>Eukaryota</taxon>
        <taxon>Fungi</taxon>
        <taxon>Dikarya</taxon>
        <taxon>Basidiomycota</taxon>
        <taxon>Ustilaginomycotina</taxon>
        <taxon>Exobasidiomycetes</taxon>
        <taxon>Tilletiales</taxon>
        <taxon>Tilletiaceae</taxon>
        <taxon>Tilletia</taxon>
    </lineage>
</organism>
<name>A0A177T7C9_9BASI</name>
<reference evidence="1" key="1">
    <citation type="submission" date="2016-04" db="EMBL/GenBank/DDBJ databases">
        <authorList>
            <person name="Nguyen H.D."/>
            <person name="Samba Siva P."/>
            <person name="Cullis J."/>
            <person name="Levesque C.A."/>
            <person name="Hambleton S."/>
        </authorList>
    </citation>
    <scope>NUCLEOTIDE SEQUENCE</scope>
    <source>
        <strain evidence="1">DAOMC 236416</strain>
    </source>
</reference>
<dbReference type="Proteomes" id="UP000077521">
    <property type="component" value="Unassembled WGS sequence"/>
</dbReference>
<reference evidence="1" key="2">
    <citation type="journal article" date="2019" name="IMA Fungus">
        <title>Genome sequencing and comparison of five Tilletia species to identify candidate genes for the detection of regulated species infecting wheat.</title>
        <authorList>
            <person name="Nguyen H.D.T."/>
            <person name="Sultana T."/>
            <person name="Kesanakurti P."/>
            <person name="Hambleton S."/>
        </authorList>
    </citation>
    <scope>NUCLEOTIDE SEQUENCE</scope>
    <source>
        <strain evidence="1">DAOMC 236416</strain>
    </source>
</reference>
<dbReference type="AlphaFoldDB" id="A0A177T7C9"/>
<dbReference type="EMBL" id="LWDF02000406">
    <property type="protein sequence ID" value="KAE8249142.1"/>
    <property type="molecule type" value="Genomic_DNA"/>
</dbReference>
<protein>
    <submittedName>
        <fullName evidence="1">Uncharacterized protein</fullName>
    </submittedName>
</protein>
<sequence>MTPSLMNRFSSREERHYVRTYSRVAPFYGFTYALISSMASISPTYFVVTDLQIQFAAANRHNRTRLWTVV</sequence>
<keyword evidence="2" id="KW-1185">Reference proteome</keyword>
<evidence type="ECO:0000313" key="2">
    <source>
        <dbReference type="Proteomes" id="UP000077521"/>
    </source>
</evidence>
<evidence type="ECO:0000313" key="1">
    <source>
        <dbReference type="EMBL" id="KAE8249142.1"/>
    </source>
</evidence>
<comment type="caution">
    <text evidence="1">The sequence shown here is derived from an EMBL/GenBank/DDBJ whole genome shotgun (WGS) entry which is preliminary data.</text>
</comment>
<proteinExistence type="predicted"/>
<gene>
    <name evidence="1" type="ORF">A4X13_0g5325</name>
</gene>